<sequence>MTVKVAFYEVRRGFGLATQPAAYPETATEHHLSRMVGCQYSALEAEDLDLDDPVTCEIDIDIARTLTVTKVEATRTRVRQLMRQAAWTESASRFWHGQVVGMEGRLARLQLEDRVVLVEPARLTPVVPVVALVLLRVPLHAAMTRDGLTDMQTAILDRILDGSAGSPASNAIRRFWTDWYPYLTYRTEIQPTSGLIHVPVQTVHFACSMRWTTPSQ</sequence>
<organism evidence="1 2">
    <name type="scientific">Phytophthora nicotianae CJ01A1</name>
    <dbReference type="NCBI Taxonomy" id="1317063"/>
    <lineage>
        <taxon>Eukaryota</taxon>
        <taxon>Sar</taxon>
        <taxon>Stramenopiles</taxon>
        <taxon>Oomycota</taxon>
        <taxon>Peronosporomycetes</taxon>
        <taxon>Peronosporales</taxon>
        <taxon>Peronosporaceae</taxon>
        <taxon>Phytophthora</taxon>
    </lineage>
</organism>
<name>W2XIS4_PHYNI</name>
<comment type="caution">
    <text evidence="1">The sequence shown here is derived from an EMBL/GenBank/DDBJ whole genome shotgun (WGS) entry which is preliminary data.</text>
</comment>
<evidence type="ECO:0000313" key="2">
    <source>
        <dbReference type="Proteomes" id="UP000018958"/>
    </source>
</evidence>
<protein>
    <submittedName>
        <fullName evidence="1">Uncharacterized protein</fullName>
    </submittedName>
</protein>
<evidence type="ECO:0000313" key="1">
    <source>
        <dbReference type="EMBL" id="ETP22298.1"/>
    </source>
</evidence>
<proteinExistence type="predicted"/>
<dbReference type="AlphaFoldDB" id="W2XIS4"/>
<dbReference type="EMBL" id="ANIX01000969">
    <property type="protein sequence ID" value="ETP22298.1"/>
    <property type="molecule type" value="Genomic_DNA"/>
</dbReference>
<accession>W2XIS4</accession>
<dbReference type="Proteomes" id="UP000018958">
    <property type="component" value="Unassembled WGS sequence"/>
</dbReference>
<gene>
    <name evidence="1" type="ORF">F441_04358</name>
</gene>
<reference evidence="1 2" key="1">
    <citation type="submission" date="2013-11" db="EMBL/GenBank/DDBJ databases">
        <title>The Genome Sequence of Phytophthora parasitica CJ01A1.</title>
        <authorList>
            <consortium name="The Broad Institute Genomics Platform"/>
            <person name="Russ C."/>
            <person name="Tyler B."/>
            <person name="Panabieres F."/>
            <person name="Shan W."/>
            <person name="Tripathy S."/>
            <person name="Grunwald N."/>
            <person name="Machado M."/>
            <person name="Johnson C.S."/>
            <person name="Walker B."/>
            <person name="Young S.K."/>
            <person name="Zeng Q."/>
            <person name="Gargeya S."/>
            <person name="Fitzgerald M."/>
            <person name="Haas B."/>
            <person name="Abouelleil A."/>
            <person name="Allen A.W."/>
            <person name="Alvarado L."/>
            <person name="Arachchi H.M."/>
            <person name="Berlin A.M."/>
            <person name="Chapman S.B."/>
            <person name="Gainer-Dewar J."/>
            <person name="Goldberg J."/>
            <person name="Griggs A."/>
            <person name="Gujja S."/>
            <person name="Hansen M."/>
            <person name="Howarth C."/>
            <person name="Imamovic A."/>
            <person name="Ireland A."/>
            <person name="Larimer J."/>
            <person name="McCowan C."/>
            <person name="Murphy C."/>
            <person name="Pearson M."/>
            <person name="Poon T.W."/>
            <person name="Priest M."/>
            <person name="Roberts A."/>
            <person name="Saif S."/>
            <person name="Shea T."/>
            <person name="Sisk P."/>
            <person name="Sykes S."/>
            <person name="Wortman J."/>
            <person name="Nusbaum C."/>
            <person name="Birren B."/>
        </authorList>
    </citation>
    <scope>NUCLEOTIDE SEQUENCE [LARGE SCALE GENOMIC DNA]</scope>
    <source>
        <strain evidence="1 2">CJ01A1</strain>
    </source>
</reference>